<keyword evidence="4" id="KW-0804">Transcription</keyword>
<evidence type="ECO:0000313" key="7">
    <source>
        <dbReference type="Proteomes" id="UP001569151"/>
    </source>
</evidence>
<keyword evidence="3" id="KW-0238">DNA-binding</keyword>
<comment type="caution">
    <text evidence="6">The sequence shown here is derived from an EMBL/GenBank/DDBJ whole genome shotgun (WGS) entry which is preliminary data.</text>
</comment>
<dbReference type="Pfam" id="PF03466">
    <property type="entry name" value="LysR_substrate"/>
    <property type="match status" value="1"/>
</dbReference>
<proteinExistence type="inferred from homology"/>
<evidence type="ECO:0000256" key="2">
    <source>
        <dbReference type="ARBA" id="ARBA00023015"/>
    </source>
</evidence>
<reference evidence="6 7" key="1">
    <citation type="submission" date="2024-06" db="EMBL/GenBank/DDBJ databases">
        <authorList>
            <person name="Steensen K."/>
            <person name="Seneca J."/>
            <person name="Bartlau N."/>
            <person name="Yu A.X."/>
            <person name="Polz M.F."/>
        </authorList>
    </citation>
    <scope>NUCLEOTIDE SEQUENCE [LARGE SCALE GENOMIC DNA]</scope>
    <source>
        <strain evidence="6 7">1F146</strain>
    </source>
</reference>
<keyword evidence="2" id="KW-0805">Transcription regulation</keyword>
<dbReference type="EMBL" id="JBGOOS010000026">
    <property type="protein sequence ID" value="MEZ8210375.1"/>
    <property type="molecule type" value="Genomic_DNA"/>
</dbReference>
<dbReference type="SUPFAM" id="SSF53850">
    <property type="entry name" value="Periplasmic binding protein-like II"/>
    <property type="match status" value="1"/>
</dbReference>
<comment type="similarity">
    <text evidence="1">Belongs to the LysR transcriptional regulatory family.</text>
</comment>
<sequence>MLLALTKLSSTCIENTSRLRIGTTNALNFGNIRHLGGAIERLKGADITDLQNLNSGQLSQSLQKGLLDIVIIGEKSVHTGENIAFHWLYKEPLKLVMPASHPAAKRSRVSLTEVCKLPLFWFSRAANPNLYDKCENLFDKLPCTFKRIKEPDDSMTMLSYISKGKAIALMPYSMCTFEHKDLVYKQLNDQQSRHLNIDVYAATRKSDTRPMVLEAIQQLQLP</sequence>
<dbReference type="RefSeq" id="WP_371726499.1">
    <property type="nucleotide sequence ID" value="NZ_JBGOOS010000026.1"/>
</dbReference>
<evidence type="ECO:0000256" key="1">
    <source>
        <dbReference type="ARBA" id="ARBA00009437"/>
    </source>
</evidence>
<dbReference type="PANTHER" id="PTHR30346:SF28">
    <property type="entry name" value="HTH-TYPE TRANSCRIPTIONAL REGULATOR CYNR"/>
    <property type="match status" value="1"/>
</dbReference>
<evidence type="ECO:0000259" key="5">
    <source>
        <dbReference type="Pfam" id="PF03466"/>
    </source>
</evidence>
<dbReference type="CDD" id="cd08414">
    <property type="entry name" value="PBP2_LTTR_aromatics_like"/>
    <property type="match status" value="1"/>
</dbReference>
<protein>
    <submittedName>
        <fullName evidence="6">LysR family substrate-binding domain-containing protein</fullName>
    </submittedName>
</protein>
<dbReference type="Proteomes" id="UP001569151">
    <property type="component" value="Unassembled WGS sequence"/>
</dbReference>
<dbReference type="PANTHER" id="PTHR30346">
    <property type="entry name" value="TRANSCRIPTIONAL DUAL REGULATOR HCAR-RELATED"/>
    <property type="match status" value="1"/>
</dbReference>
<feature type="domain" description="LysR substrate-binding" evidence="5">
    <location>
        <begin position="18"/>
        <end position="217"/>
    </location>
</feature>
<dbReference type="InterPro" id="IPR005119">
    <property type="entry name" value="LysR_subst-bd"/>
</dbReference>
<evidence type="ECO:0000313" key="6">
    <source>
        <dbReference type="EMBL" id="MEZ8210375.1"/>
    </source>
</evidence>
<keyword evidence="7" id="KW-1185">Reference proteome</keyword>
<evidence type="ECO:0000256" key="4">
    <source>
        <dbReference type="ARBA" id="ARBA00023163"/>
    </source>
</evidence>
<evidence type="ECO:0000256" key="3">
    <source>
        <dbReference type="ARBA" id="ARBA00023125"/>
    </source>
</evidence>
<accession>A0ABV4MLB8</accession>
<dbReference type="Gene3D" id="3.40.190.10">
    <property type="entry name" value="Periplasmic binding protein-like II"/>
    <property type="match status" value="2"/>
</dbReference>
<gene>
    <name evidence="6" type="ORF">ACED39_16485</name>
</gene>
<name>A0ABV4MLB8_9VIBR</name>
<organism evidence="6 7">
    <name type="scientific">Vibrio bivalvicida</name>
    <dbReference type="NCBI Taxonomy" id="1276888"/>
    <lineage>
        <taxon>Bacteria</taxon>
        <taxon>Pseudomonadati</taxon>
        <taxon>Pseudomonadota</taxon>
        <taxon>Gammaproteobacteria</taxon>
        <taxon>Vibrionales</taxon>
        <taxon>Vibrionaceae</taxon>
        <taxon>Vibrio</taxon>
        <taxon>Vibrio oreintalis group</taxon>
    </lineage>
</organism>